<keyword evidence="4" id="KW-1185">Reference proteome</keyword>
<comment type="caution">
    <text evidence="3">The sequence shown here is derived from an EMBL/GenBank/DDBJ whole genome shotgun (WGS) entry which is preliminary data.</text>
</comment>
<dbReference type="Proteomes" id="UP001221366">
    <property type="component" value="Unassembled WGS sequence"/>
</dbReference>
<dbReference type="Gene3D" id="3.40.50.1460">
    <property type="match status" value="1"/>
</dbReference>
<name>A0ABT5Y1X9_9FLAO</name>
<gene>
    <name evidence="3" type="ORF">PY092_14645</name>
</gene>
<dbReference type="RefSeq" id="WP_275616548.1">
    <property type="nucleotide sequence ID" value="NZ_JARFVB010000010.1"/>
</dbReference>
<evidence type="ECO:0000259" key="2">
    <source>
        <dbReference type="Pfam" id="PF00656"/>
    </source>
</evidence>
<dbReference type="InterPro" id="IPR029030">
    <property type="entry name" value="Caspase-like_dom_sf"/>
</dbReference>
<sequence length="479" mass="55993">MNIGIILGISEYKNAANNLPGCHKDAKAIHDIMVKTGKYDDILYINEKLESAIIKERLTEFIADHKKDDISELLLYYTGHGEFFNDEFYFQLSDYDEHKRKQTSLQNEEVDNLIKALSPDLVVKIIDACQSGKSYIKEANGISKYFKKTQERFNRCYFLNSSLNDQSSYQSDIISDFTKSFILSIKNHNSTEIRYKDIIDFISDEFEGNTSQTPFFVIQADYTEKFCSIDKPLKEYLETLKFNIKTKEADKSEATSLLDQIKKKAEGYSGKEEALQLITTLKEKVDKFSLEGDIESIFELDISFHEGYDPIVKENIIGKWLKDNDHEYFAQSKHKRVRKDRYTNPYGSLSFGRVQILGQENNDEYEWIMDGFDLDVEVPYKTIVFNLNSQFPNVDSFTCRVIYLISKREIAFFYFTTNFEEKNWDKKTLNTNIEWFHSAYPITKTDEVVSGLKKIFDMFQNKINNILNETFNEKKKGEE</sequence>
<keyword evidence="1" id="KW-0175">Coiled coil</keyword>
<dbReference type="SUPFAM" id="SSF52129">
    <property type="entry name" value="Caspase-like"/>
    <property type="match status" value="1"/>
</dbReference>
<feature type="domain" description="Peptidase C14 caspase" evidence="2">
    <location>
        <begin position="5"/>
        <end position="216"/>
    </location>
</feature>
<organism evidence="3 4">
    <name type="scientific">Flagellimonas yonaguniensis</name>
    <dbReference type="NCBI Taxonomy" id="3031325"/>
    <lineage>
        <taxon>Bacteria</taxon>
        <taxon>Pseudomonadati</taxon>
        <taxon>Bacteroidota</taxon>
        <taxon>Flavobacteriia</taxon>
        <taxon>Flavobacteriales</taxon>
        <taxon>Flavobacteriaceae</taxon>
        <taxon>Flagellimonas</taxon>
    </lineage>
</organism>
<dbReference type="Pfam" id="PF00656">
    <property type="entry name" value="Peptidase_C14"/>
    <property type="match status" value="1"/>
</dbReference>
<proteinExistence type="predicted"/>
<protein>
    <submittedName>
        <fullName evidence="3">Caspase family protein</fullName>
    </submittedName>
</protein>
<evidence type="ECO:0000313" key="3">
    <source>
        <dbReference type="EMBL" id="MDF0717400.1"/>
    </source>
</evidence>
<evidence type="ECO:0000256" key="1">
    <source>
        <dbReference type="SAM" id="Coils"/>
    </source>
</evidence>
<evidence type="ECO:0000313" key="4">
    <source>
        <dbReference type="Proteomes" id="UP001221366"/>
    </source>
</evidence>
<dbReference type="InterPro" id="IPR011600">
    <property type="entry name" value="Pept_C14_caspase"/>
</dbReference>
<feature type="coiled-coil region" evidence="1">
    <location>
        <begin position="244"/>
        <end position="291"/>
    </location>
</feature>
<dbReference type="EMBL" id="JARFVB010000010">
    <property type="protein sequence ID" value="MDF0717400.1"/>
    <property type="molecule type" value="Genomic_DNA"/>
</dbReference>
<reference evidence="3 4" key="1">
    <citation type="submission" date="2023-03" db="EMBL/GenBank/DDBJ databases">
        <title>Muricauda XX sp. nov. and Muricauda XXX sp. nov., two novel species isolated from Okinawa Trough.</title>
        <authorList>
            <person name="Cao W."/>
            <person name="Deng X."/>
        </authorList>
    </citation>
    <scope>NUCLEOTIDE SEQUENCE [LARGE SCALE GENOMIC DNA]</scope>
    <source>
        <strain evidence="3 4">334s03</strain>
    </source>
</reference>
<accession>A0ABT5Y1X9</accession>